<accession>A0ACB7CBW4</accession>
<keyword evidence="2" id="KW-1185">Reference proteome</keyword>
<protein>
    <submittedName>
        <fullName evidence="1">Uncharacterized protein</fullName>
    </submittedName>
</protein>
<reference evidence="1 2" key="1">
    <citation type="journal article" date="2021" name="Commun. Biol.">
        <title>Genomic insights into the host specific adaptation of the Pneumocystis genus.</title>
        <authorList>
            <person name="Cisse O.H."/>
            <person name="Ma L."/>
            <person name="Dekker J.P."/>
            <person name="Khil P.P."/>
            <person name="Youn J.-H."/>
            <person name="Brenchley J.M."/>
            <person name="Blair R."/>
            <person name="Pahar B."/>
            <person name="Chabe M."/>
            <person name="Van Rompay K.K.A."/>
            <person name="Keesler R."/>
            <person name="Sukura A."/>
            <person name="Hirsch V."/>
            <person name="Kutty G."/>
            <person name="Liu Y."/>
            <person name="Peng L."/>
            <person name="Chen J."/>
            <person name="Song J."/>
            <person name="Weissenbacher-Lang C."/>
            <person name="Xu J."/>
            <person name="Upham N.S."/>
            <person name="Stajich J.E."/>
            <person name="Cuomo C.A."/>
            <person name="Cushion M.T."/>
            <person name="Kovacs J.A."/>
        </authorList>
    </citation>
    <scope>NUCLEOTIDE SEQUENCE [LARGE SCALE GENOMIC DNA]</scope>
    <source>
        <strain evidence="1 2">RABM</strain>
    </source>
</reference>
<dbReference type="EMBL" id="JABTEG010000004">
    <property type="protein sequence ID" value="KAG4305237.1"/>
    <property type="molecule type" value="Genomic_DNA"/>
</dbReference>
<proteinExistence type="predicted"/>
<evidence type="ECO:0000313" key="2">
    <source>
        <dbReference type="Proteomes" id="UP000768646"/>
    </source>
</evidence>
<comment type="caution">
    <text evidence="1">The sequence shown here is derived from an EMBL/GenBank/DDBJ whole genome shotgun (WGS) entry which is preliminary data.</text>
</comment>
<sequence>MSDWVDLSTRKRPRTDQLENVFVSVPTKRAKSSQNCILNQGDFESEDELTMFSPKTPTRHNRTGPQTGLIYMQKIKCSLTPCHLKTVSKTPILKKTRTPTTPTVYSKGKALFYRGTIPIRLTGRSDERRFITEFIESHIVQEKGGSLYVCGPPGTGKTAVIADVIKQQFLKENVISASINCMTLDPKNTYSEIYEKLFKKMEILEINALEQLKKQFFKNNMYLLILDEIDSLIAKDQEILYQLFEWPVMKNSRLIVIGIANTLDLTDRFLPKLKAKNAIPKVFTFKPYTPQEISDIIKDRLFSFSKDMSKSFIPFIHPTAIELCSRKVASSTGDIRKAFDLIRKAIELLETELYINNKKPLSEISSNSLLSPPDTNKHLDFNKKDLKDLPRVTVEHILKVSGSIFGNSVIAQLKRFTLQQKAILCALSVCKKENPSGVLIEKLFDTYTYLCRRDKLLHPLSSLEFTDVIGTLETSMAINIINAGTSKTNDIMNKKVELTVPEIDILTAIGDIGLLRRFFQ</sequence>
<evidence type="ECO:0000313" key="1">
    <source>
        <dbReference type="EMBL" id="KAG4305237.1"/>
    </source>
</evidence>
<organism evidence="1 2">
    <name type="scientific">Pneumocystis oryctolagi</name>
    <dbReference type="NCBI Taxonomy" id="42067"/>
    <lineage>
        <taxon>Eukaryota</taxon>
        <taxon>Fungi</taxon>
        <taxon>Dikarya</taxon>
        <taxon>Ascomycota</taxon>
        <taxon>Taphrinomycotina</taxon>
        <taxon>Pneumocystomycetes</taxon>
        <taxon>Pneumocystaceae</taxon>
        <taxon>Pneumocystis</taxon>
    </lineage>
</organism>
<dbReference type="Proteomes" id="UP000768646">
    <property type="component" value="Unassembled WGS sequence"/>
</dbReference>
<name>A0ACB7CBW4_9ASCO</name>
<gene>
    <name evidence="1" type="ORF">PORY_001407</name>
</gene>